<dbReference type="PROSITE" id="PS50850">
    <property type="entry name" value="MFS"/>
    <property type="match status" value="1"/>
</dbReference>
<keyword evidence="2 5" id="KW-0812">Transmembrane</keyword>
<evidence type="ECO:0000259" key="6">
    <source>
        <dbReference type="PROSITE" id="PS50850"/>
    </source>
</evidence>
<dbReference type="Gene3D" id="1.20.1250.20">
    <property type="entry name" value="MFS general substrate transporter like domains"/>
    <property type="match status" value="1"/>
</dbReference>
<dbReference type="GeneID" id="126883630"/>
<feature type="transmembrane region" description="Helical" evidence="5">
    <location>
        <begin position="270"/>
        <end position="292"/>
    </location>
</feature>
<dbReference type="SUPFAM" id="SSF103473">
    <property type="entry name" value="MFS general substrate transporter"/>
    <property type="match status" value="1"/>
</dbReference>
<evidence type="ECO:0000256" key="5">
    <source>
        <dbReference type="SAM" id="Phobius"/>
    </source>
</evidence>
<keyword evidence="8" id="KW-1185">Reference proteome</keyword>
<dbReference type="InterPro" id="IPR050549">
    <property type="entry name" value="MFS_Trehalose_Transporter"/>
</dbReference>
<evidence type="ECO:0000313" key="8">
    <source>
        <dbReference type="Proteomes" id="UP001652700"/>
    </source>
</evidence>
<accession>A0ABM5K4X6</accession>
<feature type="transmembrane region" description="Helical" evidence="5">
    <location>
        <begin position="205"/>
        <end position="231"/>
    </location>
</feature>
<organism evidence="7 8">
    <name type="scientific">Diabrotica virgifera virgifera</name>
    <name type="common">western corn rootworm</name>
    <dbReference type="NCBI Taxonomy" id="50390"/>
    <lineage>
        <taxon>Eukaryota</taxon>
        <taxon>Metazoa</taxon>
        <taxon>Ecdysozoa</taxon>
        <taxon>Arthropoda</taxon>
        <taxon>Hexapoda</taxon>
        <taxon>Insecta</taxon>
        <taxon>Pterygota</taxon>
        <taxon>Neoptera</taxon>
        <taxon>Endopterygota</taxon>
        <taxon>Coleoptera</taxon>
        <taxon>Polyphaga</taxon>
        <taxon>Cucujiformia</taxon>
        <taxon>Chrysomeloidea</taxon>
        <taxon>Chrysomelidae</taxon>
        <taxon>Galerucinae</taxon>
        <taxon>Diabroticina</taxon>
        <taxon>Diabroticites</taxon>
        <taxon>Diabrotica</taxon>
    </lineage>
</organism>
<comment type="subcellular location">
    <subcellularLocation>
        <location evidence="1">Membrane</location>
        <topology evidence="1">Multi-pass membrane protein</topology>
    </subcellularLocation>
</comment>
<proteinExistence type="predicted"/>
<dbReference type="Proteomes" id="UP001652700">
    <property type="component" value="Unplaced"/>
</dbReference>
<dbReference type="PANTHER" id="PTHR48021">
    <property type="match status" value="1"/>
</dbReference>
<dbReference type="EnsemblMetazoa" id="XM_050649283.1">
    <property type="protein sequence ID" value="XP_050505240.1"/>
    <property type="gene ID" value="LOC126883630"/>
</dbReference>
<feature type="transmembrane region" description="Helical" evidence="5">
    <location>
        <begin position="243"/>
        <end position="263"/>
    </location>
</feature>
<reference evidence="7" key="1">
    <citation type="submission" date="2025-05" db="UniProtKB">
        <authorList>
            <consortium name="EnsemblMetazoa"/>
        </authorList>
    </citation>
    <scope>IDENTIFICATION</scope>
</reference>
<dbReference type="InterPro" id="IPR036259">
    <property type="entry name" value="MFS_trans_sf"/>
</dbReference>
<dbReference type="Pfam" id="PF00083">
    <property type="entry name" value="Sugar_tr"/>
    <property type="match status" value="1"/>
</dbReference>
<feature type="transmembrane region" description="Helical" evidence="5">
    <location>
        <begin position="5"/>
        <end position="22"/>
    </location>
</feature>
<keyword evidence="4 5" id="KW-0472">Membrane</keyword>
<evidence type="ECO:0000256" key="3">
    <source>
        <dbReference type="ARBA" id="ARBA00022989"/>
    </source>
</evidence>
<dbReference type="RefSeq" id="XP_050505240.1">
    <property type="nucleotide sequence ID" value="XM_050649283.1"/>
</dbReference>
<dbReference type="InterPro" id="IPR005828">
    <property type="entry name" value="MFS_sugar_transport-like"/>
</dbReference>
<protein>
    <recommendedName>
        <fullName evidence="6">Major facilitator superfamily (MFS) profile domain-containing protein</fullName>
    </recommendedName>
</protein>
<feature type="transmembrane region" description="Helical" evidence="5">
    <location>
        <begin position="304"/>
        <end position="328"/>
    </location>
</feature>
<evidence type="ECO:0000313" key="7">
    <source>
        <dbReference type="EnsemblMetazoa" id="XP_050505240.1"/>
    </source>
</evidence>
<evidence type="ECO:0000256" key="1">
    <source>
        <dbReference type="ARBA" id="ARBA00004141"/>
    </source>
</evidence>
<sequence>MEVSIIASCPFIGTAVGFIIMAKISNWIGRKRTMRYSALCLVVMLVILAFARSVYVYILPLIVLGANLSGVFISVSAYNIEISDISNRSKIGSILGTPIPIGMFLAFVLGAYTSVKLYTLLTAISALIHLILEPLIIVESPVYLAFKGKDTEALSALKLLRSSKTEEDIILEYAQMKKSAEDIQNTKYQPSLLDLFKTKASRKAFYLSLVLCIGQQTSGITTLLTFSGLIFNYANATLSTDTIGIIMGSTQLVVYFVTGFLYNKFGAKKLMLISTSLCSFCMFCSTVVFYLISIQSSFTKNLGWLPILFAVLFLAGYGIGYGFVPISLCNELFTSDLRSLGFAASMVAESVFTFIIRFTYPILSKNFGEYFVMFVYFAAGLFNFFVFLFFLPNTKDKSFQEIQVELSR</sequence>
<feature type="domain" description="Major facilitator superfamily (MFS) profile" evidence="6">
    <location>
        <begin position="1"/>
        <end position="395"/>
    </location>
</feature>
<name>A0ABM5K4X6_DIAVI</name>
<feature type="transmembrane region" description="Helical" evidence="5">
    <location>
        <begin position="34"/>
        <end position="51"/>
    </location>
</feature>
<dbReference type="InterPro" id="IPR020846">
    <property type="entry name" value="MFS_dom"/>
</dbReference>
<feature type="transmembrane region" description="Helical" evidence="5">
    <location>
        <begin position="118"/>
        <end position="138"/>
    </location>
</feature>
<evidence type="ECO:0000256" key="2">
    <source>
        <dbReference type="ARBA" id="ARBA00022692"/>
    </source>
</evidence>
<feature type="transmembrane region" description="Helical" evidence="5">
    <location>
        <begin position="57"/>
        <end position="80"/>
    </location>
</feature>
<feature type="transmembrane region" description="Helical" evidence="5">
    <location>
        <begin position="92"/>
        <end position="112"/>
    </location>
</feature>
<feature type="transmembrane region" description="Helical" evidence="5">
    <location>
        <begin position="370"/>
        <end position="391"/>
    </location>
</feature>
<feature type="transmembrane region" description="Helical" evidence="5">
    <location>
        <begin position="340"/>
        <end position="358"/>
    </location>
</feature>
<evidence type="ECO:0000256" key="4">
    <source>
        <dbReference type="ARBA" id="ARBA00023136"/>
    </source>
</evidence>
<dbReference type="PANTHER" id="PTHR48021:SF46">
    <property type="entry name" value="MAJOR FACILITATOR SUPERFAMILY (MFS) PROFILE DOMAIN-CONTAINING PROTEIN"/>
    <property type="match status" value="1"/>
</dbReference>
<keyword evidence="3 5" id="KW-1133">Transmembrane helix</keyword>